<organism evidence="1">
    <name type="scientific">Vibrio coralliilyticus</name>
    <dbReference type="NCBI Taxonomy" id="190893"/>
    <lineage>
        <taxon>Bacteria</taxon>
        <taxon>Pseudomonadati</taxon>
        <taxon>Pseudomonadota</taxon>
        <taxon>Gammaproteobacteria</taxon>
        <taxon>Vibrionales</taxon>
        <taxon>Vibrionaceae</taxon>
        <taxon>Vibrio</taxon>
    </lineage>
</organism>
<protein>
    <submittedName>
        <fullName evidence="1">Uncharacterized protein</fullName>
    </submittedName>
</protein>
<dbReference type="AlphaFoldDB" id="A0A837G2T0"/>
<dbReference type="EMBL" id="JXXR01000020">
    <property type="protein sequence ID" value="KJY69264.1"/>
    <property type="molecule type" value="Genomic_DNA"/>
</dbReference>
<reference evidence="1" key="1">
    <citation type="journal article" date="2015" name="BMC Genomics">
        <title>Genome mining reveals unlocked bioactive potential of marine Gram-negative bacteria.</title>
        <authorList>
            <person name="Machado H."/>
            <person name="Sonnenschein E.C."/>
            <person name="Melchiorsen J."/>
            <person name="Gram L."/>
        </authorList>
    </citation>
    <scope>NUCLEOTIDE SEQUENCE</scope>
    <source>
        <strain evidence="1">S2052</strain>
    </source>
</reference>
<dbReference type="RefSeq" id="WP_045986894.1">
    <property type="nucleotide sequence ID" value="NZ_CP063051.1"/>
</dbReference>
<evidence type="ECO:0000313" key="1">
    <source>
        <dbReference type="EMBL" id="KJY69264.1"/>
    </source>
</evidence>
<sequence>MSKWVWASAVCAIAGVGVWFAPIAINSVPVILSAEESTDHSAEVLSKRVTGQEERNAFNIVNSLAIQLQNELKDRINQIEIQVGLRDFRDYLAEKYPDQSPSLFHEVIKQAFPEYADIIFEKIALMEDYKQWLLSEMKPLLAMTFEEKQIAVWAKRRELFGDDADIIWSAELAEREQRIADTQKSIELLNSAYDMEINQRLFTLKATIETNFAEQAGGKILSPAMMASTFFSLDSVQHDLSNMSPYERAQQLASIRRDLGYSESQIEKAAQQDEENELRWQIGYQYMGERQALLASLSGEELDNQLTQLRTDYFGDQASTLEKEEQQGFYRFERPRVYGRN</sequence>
<proteinExistence type="predicted"/>
<accession>A0A837G2T0</accession>
<comment type="caution">
    <text evidence="1">The sequence shown here is derived from an EMBL/GenBank/DDBJ whole genome shotgun (WGS) entry which is preliminary data.</text>
</comment>
<gene>
    <name evidence="1" type="ORF">TW71_18505</name>
</gene>
<name>A0A837G2T0_9VIBR</name>